<keyword evidence="2" id="KW-1185">Reference proteome</keyword>
<sequence length="131" mass="15113">MSLNKNKENIFSLHISLEQLELNDYEDNDNYANVHGYPSPGQHLQHDTQTIIYLPIDKNYTKVYANFIECLNIFPEKLFDKIALQAHIFGICNMEQNLVQQFNYIIAKNEFPQGTSKGANTTINLVYNGLQ</sequence>
<dbReference type="AlphaFoldDB" id="A0A8H4A8W6"/>
<dbReference type="OrthoDB" id="10401905at2759"/>
<protein>
    <submittedName>
        <fullName evidence="1">Chaperonin: PROVISIONAL</fullName>
    </submittedName>
</protein>
<reference evidence="1 2" key="1">
    <citation type="journal article" date="2019" name="Environ. Microbiol.">
        <title>At the nexus of three kingdoms: the genome of the mycorrhizal fungus Gigaspora margarita provides insights into plant, endobacterial and fungal interactions.</title>
        <authorList>
            <person name="Venice F."/>
            <person name="Ghignone S."/>
            <person name="Salvioli di Fossalunga A."/>
            <person name="Amselem J."/>
            <person name="Novero M."/>
            <person name="Xianan X."/>
            <person name="Sedzielewska Toro K."/>
            <person name="Morin E."/>
            <person name="Lipzen A."/>
            <person name="Grigoriev I.V."/>
            <person name="Henrissat B."/>
            <person name="Martin F.M."/>
            <person name="Bonfante P."/>
        </authorList>
    </citation>
    <scope>NUCLEOTIDE SEQUENCE [LARGE SCALE GENOMIC DNA]</scope>
    <source>
        <strain evidence="1 2">BEG34</strain>
    </source>
</reference>
<gene>
    <name evidence="1" type="ORF">F8M41_026569</name>
</gene>
<name>A0A8H4A8W6_GIGMA</name>
<organism evidence="1 2">
    <name type="scientific">Gigaspora margarita</name>
    <dbReference type="NCBI Taxonomy" id="4874"/>
    <lineage>
        <taxon>Eukaryota</taxon>
        <taxon>Fungi</taxon>
        <taxon>Fungi incertae sedis</taxon>
        <taxon>Mucoromycota</taxon>
        <taxon>Glomeromycotina</taxon>
        <taxon>Glomeromycetes</taxon>
        <taxon>Diversisporales</taxon>
        <taxon>Gigasporaceae</taxon>
        <taxon>Gigaspora</taxon>
    </lineage>
</organism>
<dbReference type="EMBL" id="WTPW01000997">
    <property type="protein sequence ID" value="KAF0463803.1"/>
    <property type="molecule type" value="Genomic_DNA"/>
</dbReference>
<evidence type="ECO:0000313" key="2">
    <source>
        <dbReference type="Proteomes" id="UP000439903"/>
    </source>
</evidence>
<proteinExistence type="predicted"/>
<dbReference type="Proteomes" id="UP000439903">
    <property type="component" value="Unassembled WGS sequence"/>
</dbReference>
<accession>A0A8H4A8W6</accession>
<evidence type="ECO:0000313" key="1">
    <source>
        <dbReference type="EMBL" id="KAF0463803.1"/>
    </source>
</evidence>
<comment type="caution">
    <text evidence="1">The sequence shown here is derived from an EMBL/GenBank/DDBJ whole genome shotgun (WGS) entry which is preliminary data.</text>
</comment>